<dbReference type="EMBL" id="JAGTJR010000019">
    <property type="protein sequence ID" value="KAH7045282.1"/>
    <property type="molecule type" value="Genomic_DNA"/>
</dbReference>
<dbReference type="Proteomes" id="UP000774617">
    <property type="component" value="Unassembled WGS sequence"/>
</dbReference>
<dbReference type="InterPro" id="IPR053191">
    <property type="entry name" value="DcsG_Biosynth_Enzyme"/>
</dbReference>
<dbReference type="PANTHER" id="PTHR39217:SF1">
    <property type="entry name" value="GLUTATHIONE SYNTHETASE"/>
    <property type="match status" value="1"/>
</dbReference>
<dbReference type="SUPFAM" id="SSF56059">
    <property type="entry name" value="Glutathione synthetase ATP-binding domain-like"/>
    <property type="match status" value="1"/>
</dbReference>
<dbReference type="PANTHER" id="PTHR39217">
    <property type="match status" value="1"/>
</dbReference>
<evidence type="ECO:0000313" key="1">
    <source>
        <dbReference type="EMBL" id="KAH7045282.1"/>
    </source>
</evidence>
<sequence>MGSIALSTPSVLFVTANLPTPEDEAIRWINTIEAYLCDTINTFRARGASVHLRTLQDPTLTPAAIASTYTHVLFLALDKYMEHMPAVTRFLHTTLPAAQALAPTLRIHNPPALVAWNANKTYLAELQASPAARALLRTPRTSFLDPHTTDLAALAAHLAADPAVAASPSTPVVLKPSIAASGRATHLLRTPLALTPADADALDAMRRSAAPGARLMCQEYLARVAAHDAEDAGEWSIVVLAGRVAHAVRKRPQKGEFRINSAFKGVWEPMEAADARVPDCAKRAAAGLWEWLVGKEAELKGSERAEGEGEGELMYARVDGVVDEEGAFVLMEVELIEPWLWMVDKEGHPGRAGLRVLVDAVLGGGK</sequence>
<reference evidence="1 2" key="1">
    <citation type="journal article" date="2021" name="Nat. Commun.">
        <title>Genetic determinants of endophytism in the Arabidopsis root mycobiome.</title>
        <authorList>
            <person name="Mesny F."/>
            <person name="Miyauchi S."/>
            <person name="Thiergart T."/>
            <person name="Pickel B."/>
            <person name="Atanasova L."/>
            <person name="Karlsson M."/>
            <person name="Huettel B."/>
            <person name="Barry K.W."/>
            <person name="Haridas S."/>
            <person name="Chen C."/>
            <person name="Bauer D."/>
            <person name="Andreopoulos W."/>
            <person name="Pangilinan J."/>
            <person name="LaButti K."/>
            <person name="Riley R."/>
            <person name="Lipzen A."/>
            <person name="Clum A."/>
            <person name="Drula E."/>
            <person name="Henrissat B."/>
            <person name="Kohler A."/>
            <person name="Grigoriev I.V."/>
            <person name="Martin F.M."/>
            <person name="Hacquard S."/>
        </authorList>
    </citation>
    <scope>NUCLEOTIDE SEQUENCE [LARGE SCALE GENOMIC DNA]</scope>
    <source>
        <strain evidence="1 2">MPI-SDFR-AT-0080</strain>
    </source>
</reference>
<evidence type="ECO:0000313" key="2">
    <source>
        <dbReference type="Proteomes" id="UP000774617"/>
    </source>
</evidence>
<accession>A0ABQ8G5E7</accession>
<keyword evidence="2" id="KW-1185">Reference proteome</keyword>
<gene>
    <name evidence="1" type="ORF">B0J12DRAFT_757799</name>
</gene>
<dbReference type="Gene3D" id="3.30.470.20">
    <property type="entry name" value="ATP-grasp fold, B domain"/>
    <property type="match status" value="1"/>
</dbReference>
<organism evidence="1 2">
    <name type="scientific">Macrophomina phaseolina</name>
    <dbReference type="NCBI Taxonomy" id="35725"/>
    <lineage>
        <taxon>Eukaryota</taxon>
        <taxon>Fungi</taxon>
        <taxon>Dikarya</taxon>
        <taxon>Ascomycota</taxon>
        <taxon>Pezizomycotina</taxon>
        <taxon>Dothideomycetes</taxon>
        <taxon>Dothideomycetes incertae sedis</taxon>
        <taxon>Botryosphaeriales</taxon>
        <taxon>Botryosphaeriaceae</taxon>
        <taxon>Macrophomina</taxon>
    </lineage>
</organism>
<proteinExistence type="predicted"/>
<name>A0ABQ8G5E7_9PEZI</name>
<protein>
    <submittedName>
        <fullName evidence="1">Uncharacterized protein</fullName>
    </submittedName>
</protein>
<comment type="caution">
    <text evidence="1">The sequence shown here is derived from an EMBL/GenBank/DDBJ whole genome shotgun (WGS) entry which is preliminary data.</text>
</comment>